<gene>
    <name evidence="1" type="ORF">BJ976_001266</name>
</gene>
<evidence type="ECO:0000313" key="2">
    <source>
        <dbReference type="Proteomes" id="UP000560081"/>
    </source>
</evidence>
<dbReference type="OrthoDB" id="5324916at2"/>
<comment type="caution">
    <text evidence="1">The sequence shown here is derived from an EMBL/GenBank/DDBJ whole genome shotgun (WGS) entry which is preliminary data.</text>
</comment>
<dbReference type="InterPro" id="IPR008407">
    <property type="entry name" value="Brnchd-chn_aa_trnsp_AzlD"/>
</dbReference>
<reference evidence="1 2" key="1">
    <citation type="submission" date="2020-08" db="EMBL/GenBank/DDBJ databases">
        <title>Sequencing the genomes of 1000 actinobacteria strains.</title>
        <authorList>
            <person name="Klenk H.-P."/>
        </authorList>
    </citation>
    <scope>NUCLEOTIDE SEQUENCE [LARGE SCALE GENOMIC DNA]</scope>
    <source>
        <strain evidence="1 2">DSM 19079</strain>
    </source>
</reference>
<proteinExistence type="predicted"/>
<dbReference type="Pfam" id="PF05437">
    <property type="entry name" value="AzlD"/>
    <property type="match status" value="1"/>
</dbReference>
<dbReference type="RefSeq" id="WP_135028014.1">
    <property type="nucleotide sequence ID" value="NZ_BMLA01000001.1"/>
</dbReference>
<protein>
    <submittedName>
        <fullName evidence="1">Branched-subunit amino acid transport protein AzlD</fullName>
    </submittedName>
</protein>
<evidence type="ECO:0000313" key="1">
    <source>
        <dbReference type="EMBL" id="MBB4882915.1"/>
    </source>
</evidence>
<name>A0A4Y8X4I7_9MICC</name>
<sequence>MTAPVDPGHVVAAAVVAGAVTFTLRAAPFALLRPLRESALAARLAVWMPAGVLAILAIVMLLEAAALSPGASVDGPRVACALVATALTVLVHVLGGRRTLLSIGTGTLAYVLLVNLVL</sequence>
<dbReference type="Proteomes" id="UP000560081">
    <property type="component" value="Unassembled WGS sequence"/>
</dbReference>
<dbReference type="AlphaFoldDB" id="A0A4Y8X4I7"/>
<organism evidence="1 2">
    <name type="scientific">Micrococcus flavus</name>
    <dbReference type="NCBI Taxonomy" id="384602"/>
    <lineage>
        <taxon>Bacteria</taxon>
        <taxon>Bacillati</taxon>
        <taxon>Actinomycetota</taxon>
        <taxon>Actinomycetes</taxon>
        <taxon>Micrococcales</taxon>
        <taxon>Micrococcaceae</taxon>
        <taxon>Micrococcus</taxon>
    </lineage>
</organism>
<accession>A0A4Y8X4I7</accession>
<dbReference type="EMBL" id="JACHMC010000001">
    <property type="protein sequence ID" value="MBB4882915.1"/>
    <property type="molecule type" value="Genomic_DNA"/>
</dbReference>
<keyword evidence="2" id="KW-1185">Reference proteome</keyword>